<name>A0AAV3YB76_9GAST</name>
<accession>A0AAV3YB76</accession>
<reference evidence="1 2" key="1">
    <citation type="journal article" date="2021" name="Elife">
        <title>Chloroplast acquisition without the gene transfer in kleptoplastic sea slugs, Plakobranchus ocellatus.</title>
        <authorList>
            <person name="Maeda T."/>
            <person name="Takahashi S."/>
            <person name="Yoshida T."/>
            <person name="Shimamura S."/>
            <person name="Takaki Y."/>
            <person name="Nagai Y."/>
            <person name="Toyoda A."/>
            <person name="Suzuki Y."/>
            <person name="Arimoto A."/>
            <person name="Ishii H."/>
            <person name="Satoh N."/>
            <person name="Nishiyama T."/>
            <person name="Hasebe M."/>
            <person name="Maruyama T."/>
            <person name="Minagawa J."/>
            <person name="Obokata J."/>
            <person name="Shigenobu S."/>
        </authorList>
    </citation>
    <scope>NUCLEOTIDE SEQUENCE [LARGE SCALE GENOMIC DNA]</scope>
</reference>
<dbReference type="AlphaFoldDB" id="A0AAV3YB76"/>
<comment type="caution">
    <text evidence="1">The sequence shown here is derived from an EMBL/GenBank/DDBJ whole genome shotgun (WGS) entry which is preliminary data.</text>
</comment>
<sequence length="88" mass="10287">MDTNQANPKETVSNGDVVFETNTKNIFYCKEIQYRNKLREADTQATSEICWVAYIMRREGFKHLITTGMLEGKKTWGRQRYTWAQTGS</sequence>
<dbReference type="EMBL" id="BLXT01000662">
    <property type="protein sequence ID" value="GFN79343.1"/>
    <property type="molecule type" value="Genomic_DNA"/>
</dbReference>
<keyword evidence="2" id="KW-1185">Reference proteome</keyword>
<protein>
    <submittedName>
        <fullName evidence="1">Uncharacterized protein</fullName>
    </submittedName>
</protein>
<evidence type="ECO:0000313" key="1">
    <source>
        <dbReference type="EMBL" id="GFN79343.1"/>
    </source>
</evidence>
<proteinExistence type="predicted"/>
<organism evidence="1 2">
    <name type="scientific">Plakobranchus ocellatus</name>
    <dbReference type="NCBI Taxonomy" id="259542"/>
    <lineage>
        <taxon>Eukaryota</taxon>
        <taxon>Metazoa</taxon>
        <taxon>Spiralia</taxon>
        <taxon>Lophotrochozoa</taxon>
        <taxon>Mollusca</taxon>
        <taxon>Gastropoda</taxon>
        <taxon>Heterobranchia</taxon>
        <taxon>Euthyneura</taxon>
        <taxon>Panpulmonata</taxon>
        <taxon>Sacoglossa</taxon>
        <taxon>Placobranchoidea</taxon>
        <taxon>Plakobranchidae</taxon>
        <taxon>Plakobranchus</taxon>
    </lineage>
</organism>
<evidence type="ECO:0000313" key="2">
    <source>
        <dbReference type="Proteomes" id="UP000735302"/>
    </source>
</evidence>
<dbReference type="Proteomes" id="UP000735302">
    <property type="component" value="Unassembled WGS sequence"/>
</dbReference>
<gene>
    <name evidence="1" type="ORF">PoB_000584900</name>
</gene>